<dbReference type="InParanoid" id="G3HWX7"/>
<gene>
    <name evidence="2" type="ORF">I79_015492</name>
</gene>
<sequence>MSQRSGVFKNNITVEPLNKGQILHYLFLTVLPSSVLSDLHFIIIQNTVLAFLFLAGFHVAQVAPNSLHLSFWLSPASSSRMLES</sequence>
<evidence type="ECO:0000313" key="2">
    <source>
        <dbReference type="EMBL" id="EGW13113.1"/>
    </source>
</evidence>
<reference evidence="3" key="1">
    <citation type="journal article" date="2011" name="Nat. Biotechnol.">
        <title>The genomic sequence of the Chinese hamster ovary (CHO)-K1 cell line.</title>
        <authorList>
            <person name="Xu X."/>
            <person name="Nagarajan H."/>
            <person name="Lewis N.E."/>
            <person name="Pan S."/>
            <person name="Cai Z."/>
            <person name="Liu X."/>
            <person name="Chen W."/>
            <person name="Xie M."/>
            <person name="Wang W."/>
            <person name="Hammond S."/>
            <person name="Andersen M.R."/>
            <person name="Neff N."/>
            <person name="Passarelli B."/>
            <person name="Koh W."/>
            <person name="Fan H.C."/>
            <person name="Wang J."/>
            <person name="Gui Y."/>
            <person name="Lee K.H."/>
            <person name="Betenbaugh M.J."/>
            <person name="Quake S.R."/>
            <person name="Famili I."/>
            <person name="Palsson B.O."/>
            <person name="Wang J."/>
        </authorList>
    </citation>
    <scope>NUCLEOTIDE SEQUENCE [LARGE SCALE GENOMIC DNA]</scope>
    <source>
        <strain evidence="3">CHO K1 cell line</strain>
    </source>
</reference>
<evidence type="ECO:0000256" key="1">
    <source>
        <dbReference type="SAM" id="Phobius"/>
    </source>
</evidence>
<accession>G3HWX7</accession>
<dbReference type="AlphaFoldDB" id="G3HWX7"/>
<proteinExistence type="predicted"/>
<evidence type="ECO:0000313" key="3">
    <source>
        <dbReference type="Proteomes" id="UP000001075"/>
    </source>
</evidence>
<name>G3HWX7_CRIGR</name>
<keyword evidence="1" id="KW-1133">Transmembrane helix</keyword>
<feature type="transmembrane region" description="Helical" evidence="1">
    <location>
        <begin position="49"/>
        <end position="73"/>
    </location>
</feature>
<dbReference type="EMBL" id="JH000842">
    <property type="protein sequence ID" value="EGW13113.1"/>
    <property type="molecule type" value="Genomic_DNA"/>
</dbReference>
<organism evidence="2 3">
    <name type="scientific">Cricetulus griseus</name>
    <name type="common">Chinese hamster</name>
    <name type="synonym">Cricetulus barabensis griseus</name>
    <dbReference type="NCBI Taxonomy" id="10029"/>
    <lineage>
        <taxon>Eukaryota</taxon>
        <taxon>Metazoa</taxon>
        <taxon>Chordata</taxon>
        <taxon>Craniata</taxon>
        <taxon>Vertebrata</taxon>
        <taxon>Euteleostomi</taxon>
        <taxon>Mammalia</taxon>
        <taxon>Eutheria</taxon>
        <taxon>Euarchontoglires</taxon>
        <taxon>Glires</taxon>
        <taxon>Rodentia</taxon>
        <taxon>Myomorpha</taxon>
        <taxon>Muroidea</taxon>
        <taxon>Cricetidae</taxon>
        <taxon>Cricetinae</taxon>
        <taxon>Cricetulus</taxon>
    </lineage>
</organism>
<feature type="transmembrane region" description="Helical" evidence="1">
    <location>
        <begin position="22"/>
        <end position="43"/>
    </location>
</feature>
<dbReference type="Proteomes" id="UP000001075">
    <property type="component" value="Unassembled WGS sequence"/>
</dbReference>
<keyword evidence="1" id="KW-0472">Membrane</keyword>
<protein>
    <submittedName>
        <fullName evidence="2">Uncharacterized protein</fullName>
    </submittedName>
</protein>
<keyword evidence="1" id="KW-0812">Transmembrane</keyword>